<proteinExistence type="predicted"/>
<feature type="region of interest" description="Disordered" evidence="4">
    <location>
        <begin position="1"/>
        <end position="70"/>
    </location>
</feature>
<keyword evidence="2 3" id="KW-0802">TPR repeat</keyword>
<dbReference type="InterPro" id="IPR019734">
    <property type="entry name" value="TPR_rpt"/>
</dbReference>
<keyword evidence="1" id="KW-0677">Repeat</keyword>
<dbReference type="AlphaFoldDB" id="A0A5C5YNN6"/>
<accession>A0A5C5YNN6</accession>
<protein>
    <submittedName>
        <fullName evidence="5">Tetratricopeptide repeat protein</fullName>
    </submittedName>
</protein>
<evidence type="ECO:0000256" key="4">
    <source>
        <dbReference type="SAM" id="MobiDB-lite"/>
    </source>
</evidence>
<keyword evidence="6" id="KW-1185">Reference proteome</keyword>
<dbReference type="PANTHER" id="PTHR45586:SF1">
    <property type="entry name" value="LIPOPOLYSACCHARIDE ASSEMBLY PROTEIN B"/>
    <property type="match status" value="1"/>
</dbReference>
<dbReference type="EMBL" id="SJPJ01000002">
    <property type="protein sequence ID" value="TWT76514.1"/>
    <property type="molecule type" value="Genomic_DNA"/>
</dbReference>
<comment type="caution">
    <text evidence="5">The sequence shown here is derived from an EMBL/GenBank/DDBJ whole genome shotgun (WGS) entry which is preliminary data.</text>
</comment>
<dbReference type="PANTHER" id="PTHR45586">
    <property type="entry name" value="TPR REPEAT-CONTAINING PROTEIN PA4667"/>
    <property type="match status" value="1"/>
</dbReference>
<evidence type="ECO:0000256" key="3">
    <source>
        <dbReference type="PROSITE-ProRule" id="PRU00339"/>
    </source>
</evidence>
<dbReference type="InterPro" id="IPR051012">
    <property type="entry name" value="CellSynth/LPSAsmb/PSIAsmb"/>
</dbReference>
<reference evidence="5 6" key="1">
    <citation type="submission" date="2019-02" db="EMBL/GenBank/DDBJ databases">
        <title>Deep-cultivation of Planctomycetes and their phenomic and genomic characterization uncovers novel biology.</title>
        <authorList>
            <person name="Wiegand S."/>
            <person name="Jogler M."/>
            <person name="Boedeker C."/>
            <person name="Pinto D."/>
            <person name="Vollmers J."/>
            <person name="Rivas-Marin E."/>
            <person name="Kohn T."/>
            <person name="Peeters S.H."/>
            <person name="Heuer A."/>
            <person name="Rast P."/>
            <person name="Oberbeckmann S."/>
            <person name="Bunk B."/>
            <person name="Jeske O."/>
            <person name="Meyerdierks A."/>
            <person name="Storesund J.E."/>
            <person name="Kallscheuer N."/>
            <person name="Luecker S."/>
            <person name="Lage O.M."/>
            <person name="Pohl T."/>
            <person name="Merkel B.J."/>
            <person name="Hornburger P."/>
            <person name="Mueller R.-W."/>
            <person name="Bruemmer F."/>
            <person name="Labrenz M."/>
            <person name="Spormann A.M."/>
            <person name="Op Den Camp H."/>
            <person name="Overmann J."/>
            <person name="Amann R."/>
            <person name="Jetten M.S.M."/>
            <person name="Mascher T."/>
            <person name="Medema M.H."/>
            <person name="Devos D.P."/>
            <person name="Kaster A.-K."/>
            <person name="Ovreas L."/>
            <person name="Rohde M."/>
            <person name="Galperin M.Y."/>
            <person name="Jogler C."/>
        </authorList>
    </citation>
    <scope>NUCLEOTIDE SEQUENCE [LARGE SCALE GENOMIC DNA]</scope>
    <source>
        <strain evidence="5 6">CA13</strain>
    </source>
</reference>
<dbReference type="RefSeq" id="WP_419195260.1">
    <property type="nucleotide sequence ID" value="NZ_SJPJ01000002.1"/>
</dbReference>
<sequence length="283" mass="32489">MSNSEKPADSTSRSRGADESNPMDGGRWRPVRPDELLRKNPQIEKDQVAPEGKVQRHRRQELEHHIRSSPTDIEAYRELAEIYREEERPQEAARVLKDAVELFPNESVLLWELEEAKLARSLQQYREFRDLASRLKTSEVERELKRSQDDWAFRRIEVCKARLERDPTMLNLNLVLAEAYHDSDQPEKAIEELTDLVKIDEYSPHAYLLMGRCLLELGKDVEAMSALRAAGTRRAVVSPLPIRVAALRLLCDTAEKLGIEMTLSQYSSQLSAAEKELAKQTAK</sequence>
<dbReference type="Proteomes" id="UP000315010">
    <property type="component" value="Unassembled WGS sequence"/>
</dbReference>
<gene>
    <name evidence="5" type="ORF">CA13_70090</name>
</gene>
<dbReference type="Pfam" id="PF13174">
    <property type="entry name" value="TPR_6"/>
    <property type="match status" value="1"/>
</dbReference>
<feature type="compositionally biased region" description="Polar residues" evidence="4">
    <location>
        <begin position="1"/>
        <end position="14"/>
    </location>
</feature>
<dbReference type="Pfam" id="PF13181">
    <property type="entry name" value="TPR_8"/>
    <property type="match status" value="1"/>
</dbReference>
<evidence type="ECO:0000256" key="1">
    <source>
        <dbReference type="ARBA" id="ARBA00022737"/>
    </source>
</evidence>
<organism evidence="5 6">
    <name type="scientific">Novipirellula herctigrandis</name>
    <dbReference type="NCBI Taxonomy" id="2527986"/>
    <lineage>
        <taxon>Bacteria</taxon>
        <taxon>Pseudomonadati</taxon>
        <taxon>Planctomycetota</taxon>
        <taxon>Planctomycetia</taxon>
        <taxon>Pirellulales</taxon>
        <taxon>Pirellulaceae</taxon>
        <taxon>Novipirellula</taxon>
    </lineage>
</organism>
<evidence type="ECO:0000313" key="5">
    <source>
        <dbReference type="EMBL" id="TWT76514.1"/>
    </source>
</evidence>
<feature type="compositionally biased region" description="Basic and acidic residues" evidence="4">
    <location>
        <begin position="31"/>
        <end position="48"/>
    </location>
</feature>
<evidence type="ECO:0000256" key="2">
    <source>
        <dbReference type="ARBA" id="ARBA00022803"/>
    </source>
</evidence>
<name>A0A5C5YNN6_9BACT</name>
<evidence type="ECO:0000313" key="6">
    <source>
        <dbReference type="Proteomes" id="UP000315010"/>
    </source>
</evidence>
<feature type="repeat" description="TPR" evidence="3">
    <location>
        <begin position="73"/>
        <end position="106"/>
    </location>
</feature>
<dbReference type="PROSITE" id="PS50005">
    <property type="entry name" value="TPR"/>
    <property type="match status" value="1"/>
</dbReference>
<dbReference type="Gene3D" id="1.25.40.10">
    <property type="entry name" value="Tetratricopeptide repeat domain"/>
    <property type="match status" value="2"/>
</dbReference>
<dbReference type="SUPFAM" id="SSF48452">
    <property type="entry name" value="TPR-like"/>
    <property type="match status" value="1"/>
</dbReference>
<dbReference type="InterPro" id="IPR011990">
    <property type="entry name" value="TPR-like_helical_dom_sf"/>
</dbReference>